<dbReference type="Pfam" id="PF07603">
    <property type="entry name" value="Lcl_C"/>
    <property type="match status" value="2"/>
</dbReference>
<evidence type="ECO:0000313" key="3">
    <source>
        <dbReference type="Proteomes" id="UP000245133"/>
    </source>
</evidence>
<evidence type="ECO:0000313" key="2">
    <source>
        <dbReference type="EMBL" id="GBF51653.1"/>
    </source>
</evidence>
<reference evidence="2 3" key="1">
    <citation type="submission" date="2018-02" db="EMBL/GenBank/DDBJ databases">
        <title>Novel Leptospira species isolated from soil and water in Japan.</title>
        <authorList>
            <person name="Nakao R."/>
            <person name="Masuzawa T."/>
        </authorList>
    </citation>
    <scope>NUCLEOTIDE SEQUENCE [LARGE SCALE GENOMIC DNA]</scope>
    <source>
        <strain evidence="2 3">YH101</strain>
    </source>
</reference>
<dbReference type="PANTHER" id="PTHR35812:SF1">
    <property type="entry name" value="LIPOPROTEIN"/>
    <property type="match status" value="1"/>
</dbReference>
<comment type="caution">
    <text evidence="2">The sequence shown here is derived from an EMBL/GenBank/DDBJ whole genome shotgun (WGS) entry which is preliminary data.</text>
</comment>
<feature type="domain" description="Lcl C-terminal" evidence="1">
    <location>
        <begin position="233"/>
        <end position="354"/>
    </location>
</feature>
<evidence type="ECO:0000259" key="1">
    <source>
        <dbReference type="Pfam" id="PF07603"/>
    </source>
</evidence>
<name>A0A2P2E451_9LEPT</name>
<dbReference type="Proteomes" id="UP000245133">
    <property type="component" value="Unassembled WGS sequence"/>
</dbReference>
<dbReference type="InterPro" id="IPR011460">
    <property type="entry name" value="Lcl_C"/>
</dbReference>
<dbReference type="PANTHER" id="PTHR35812">
    <property type="entry name" value="LIPOPROTEIN"/>
    <property type="match status" value="1"/>
</dbReference>
<gene>
    <name evidence="2" type="ORF">LPTSP4_31910</name>
</gene>
<sequence length="356" mass="38125">MLTSDTSSVDFSNPIMIRTSSENGSFKIYKITVNPIFPLTDTGQIGCWDAGGNPQTCVGSGNDGEFTNTPNGRAFSGPKASNEYPNDYTTRNKVSGLLWKTCTEGKSGSTCSGGTATTQFWTSSSNLCSSLNSLNNGAGFAGKKNWRLPTILELASLNNYQNTSPTIDNNFFPQSVGSGYWSNTVNKSTVGNYQYVNFLNTTIGDFPDATAGNARCVSGNLPPNQSFTDNGDGTITDNRTSLLWQKCSDGLSGTNCTIGSANNSTWTIANSNCIGLTTNGKSWRLPNVIELYSIFDESISTSPYINSLFPNTTSTQYWSSTTYTSATTTGVLVYFNTGSAANLSKATTRPFRCVSN</sequence>
<keyword evidence="3" id="KW-1185">Reference proteome</keyword>
<accession>A0A2P2E451</accession>
<dbReference type="EMBL" id="BFBB01000008">
    <property type="protein sequence ID" value="GBF51653.1"/>
    <property type="molecule type" value="Genomic_DNA"/>
</dbReference>
<feature type="domain" description="Lcl C-terminal" evidence="1">
    <location>
        <begin position="89"/>
        <end position="217"/>
    </location>
</feature>
<organism evidence="2 3">
    <name type="scientific">Leptospira ryugenii</name>
    <dbReference type="NCBI Taxonomy" id="1917863"/>
    <lineage>
        <taxon>Bacteria</taxon>
        <taxon>Pseudomonadati</taxon>
        <taxon>Spirochaetota</taxon>
        <taxon>Spirochaetia</taxon>
        <taxon>Leptospirales</taxon>
        <taxon>Leptospiraceae</taxon>
        <taxon>Leptospira</taxon>
    </lineage>
</organism>
<protein>
    <recommendedName>
        <fullName evidence="1">Lcl C-terminal domain-containing protein</fullName>
    </recommendedName>
</protein>
<dbReference type="AlphaFoldDB" id="A0A2P2E451"/>
<proteinExistence type="predicted"/>